<protein>
    <submittedName>
        <fullName evidence="1">Uncharacterized protein</fullName>
    </submittedName>
</protein>
<sequence length="48" mass="5446">MFLIVDYMLIQSTISTQQARANTLEVQATTEYWATSPNVRVACYSTQT</sequence>
<keyword evidence="2" id="KW-1185">Reference proteome</keyword>
<gene>
    <name evidence="1" type="ORF">GXM_02868</name>
</gene>
<name>A0A5P8VYK0_9NOSO</name>
<dbReference type="Proteomes" id="UP000326678">
    <property type="component" value="Chromosome Gxm1"/>
</dbReference>
<reference evidence="1 2" key="1">
    <citation type="submission" date="2019-10" db="EMBL/GenBank/DDBJ databases">
        <title>Genomic and transcriptomic insights into the perfect genentic adaptation of a filamentous nitrogen-fixing cyanobacterium to rice fields.</title>
        <authorList>
            <person name="Chen Z."/>
        </authorList>
    </citation>
    <scope>NUCLEOTIDE SEQUENCE [LARGE SCALE GENOMIC DNA]</scope>
    <source>
        <strain evidence="1">CCNUC1</strain>
    </source>
</reference>
<evidence type="ECO:0000313" key="1">
    <source>
        <dbReference type="EMBL" id="QFS45391.1"/>
    </source>
</evidence>
<organism evidence="1 2">
    <name type="scientific">Nostoc sphaeroides CCNUC1</name>
    <dbReference type="NCBI Taxonomy" id="2653204"/>
    <lineage>
        <taxon>Bacteria</taxon>
        <taxon>Bacillati</taxon>
        <taxon>Cyanobacteriota</taxon>
        <taxon>Cyanophyceae</taxon>
        <taxon>Nostocales</taxon>
        <taxon>Nostocaceae</taxon>
        <taxon>Nostoc</taxon>
    </lineage>
</organism>
<dbReference type="AlphaFoldDB" id="A0A5P8VYK0"/>
<dbReference type="KEGG" id="nsh:GXM_02868"/>
<evidence type="ECO:0000313" key="2">
    <source>
        <dbReference type="Proteomes" id="UP000326678"/>
    </source>
</evidence>
<dbReference type="EMBL" id="CP045226">
    <property type="protein sequence ID" value="QFS45391.1"/>
    <property type="molecule type" value="Genomic_DNA"/>
</dbReference>
<proteinExistence type="predicted"/>
<accession>A0A5P8VYK0</accession>